<dbReference type="Proteomes" id="UP001597045">
    <property type="component" value="Unassembled WGS sequence"/>
</dbReference>
<reference evidence="3" key="1">
    <citation type="journal article" date="2019" name="Int. J. Syst. Evol. Microbiol.">
        <title>The Global Catalogue of Microorganisms (GCM) 10K type strain sequencing project: providing services to taxonomists for standard genome sequencing and annotation.</title>
        <authorList>
            <consortium name="The Broad Institute Genomics Platform"/>
            <consortium name="The Broad Institute Genome Sequencing Center for Infectious Disease"/>
            <person name="Wu L."/>
            <person name="Ma J."/>
        </authorList>
    </citation>
    <scope>NUCLEOTIDE SEQUENCE [LARGE SCALE GENOMIC DNA]</scope>
    <source>
        <strain evidence="3">JCM 31486</strain>
    </source>
</reference>
<feature type="non-terminal residue" evidence="2">
    <location>
        <position position="98"/>
    </location>
</feature>
<name>A0ABW3MHL2_9PSEU</name>
<comment type="caution">
    <text evidence="2">The sequence shown here is derived from an EMBL/GenBank/DDBJ whole genome shotgun (WGS) entry which is preliminary data.</text>
</comment>
<dbReference type="EMBL" id="JBHTIS010002705">
    <property type="protein sequence ID" value="MFD1050243.1"/>
    <property type="molecule type" value="Genomic_DNA"/>
</dbReference>
<feature type="compositionally biased region" description="Basic and acidic residues" evidence="1">
    <location>
        <begin position="11"/>
        <end position="20"/>
    </location>
</feature>
<feature type="region of interest" description="Disordered" evidence="1">
    <location>
        <begin position="1"/>
        <end position="27"/>
    </location>
</feature>
<evidence type="ECO:0000313" key="3">
    <source>
        <dbReference type="Proteomes" id="UP001597045"/>
    </source>
</evidence>
<sequence>MRVNSPVLPGEHLHGDERGPRRNPQRHRVDVRVAHVDSSEFERPAGPIVVEHTDLDTHPQIVLSGQQGGCCFVAHLSRADHPADRPELPPKRARQPGL</sequence>
<evidence type="ECO:0000313" key="2">
    <source>
        <dbReference type="EMBL" id="MFD1050243.1"/>
    </source>
</evidence>
<accession>A0ABW3MHL2</accession>
<organism evidence="2 3">
    <name type="scientific">Kibdelosporangium lantanae</name>
    <dbReference type="NCBI Taxonomy" id="1497396"/>
    <lineage>
        <taxon>Bacteria</taxon>
        <taxon>Bacillati</taxon>
        <taxon>Actinomycetota</taxon>
        <taxon>Actinomycetes</taxon>
        <taxon>Pseudonocardiales</taxon>
        <taxon>Pseudonocardiaceae</taxon>
        <taxon>Kibdelosporangium</taxon>
    </lineage>
</organism>
<protein>
    <submittedName>
        <fullName evidence="2">Uncharacterized protein</fullName>
    </submittedName>
</protein>
<evidence type="ECO:0000256" key="1">
    <source>
        <dbReference type="SAM" id="MobiDB-lite"/>
    </source>
</evidence>
<gene>
    <name evidence="2" type="ORF">ACFQ1S_34340</name>
</gene>
<proteinExistence type="predicted"/>
<keyword evidence="3" id="KW-1185">Reference proteome</keyword>